<dbReference type="EMBL" id="JABBWG010000092">
    <property type="protein sequence ID" value="KAG1801728.1"/>
    <property type="molecule type" value="Genomic_DNA"/>
</dbReference>
<evidence type="ECO:0000256" key="1">
    <source>
        <dbReference type="SAM" id="MobiDB-lite"/>
    </source>
</evidence>
<feature type="compositionally biased region" description="Acidic residues" evidence="1">
    <location>
        <begin position="39"/>
        <end position="59"/>
    </location>
</feature>
<name>A0A9P7DS25_9AGAM</name>
<dbReference type="AlphaFoldDB" id="A0A9P7DS25"/>
<dbReference type="OrthoDB" id="2659490at2759"/>
<sequence length="252" mass="28352">MLFSGEDNLGACLKNLKILRRRHICHQPLPKNIYVDVEANEDDDEDEEDDDASDNDGEQDQGLSAKDTLSKKIDKIYNNTTNISSSSRRLVSYRATWPPATLKSRMYLLHVYKTATTYIGEYLQSKGFTVTMSPWLSGQLYVISDSPRTIASSLPDSHKIGDHIEVLVGQHIGKQGIMTIPPHGGTDLWFQDESLQNFIAGATKYYLGPPIIQVPVATIWQMHLPQTIKFTREKGYDIKPGDVIEVAHSPEY</sequence>
<comment type="caution">
    <text evidence="2">The sequence shown here is derived from an EMBL/GenBank/DDBJ whole genome shotgun (WGS) entry which is preliminary data.</text>
</comment>
<evidence type="ECO:0000313" key="3">
    <source>
        <dbReference type="Proteomes" id="UP000807769"/>
    </source>
</evidence>
<reference evidence="2" key="1">
    <citation type="journal article" date="2020" name="New Phytol.">
        <title>Comparative genomics reveals dynamic genome evolution in host specialist ectomycorrhizal fungi.</title>
        <authorList>
            <person name="Lofgren L.A."/>
            <person name="Nguyen N.H."/>
            <person name="Vilgalys R."/>
            <person name="Ruytinx J."/>
            <person name="Liao H.L."/>
            <person name="Branco S."/>
            <person name="Kuo A."/>
            <person name="LaButti K."/>
            <person name="Lipzen A."/>
            <person name="Andreopoulos W."/>
            <person name="Pangilinan J."/>
            <person name="Riley R."/>
            <person name="Hundley H."/>
            <person name="Na H."/>
            <person name="Barry K."/>
            <person name="Grigoriev I.V."/>
            <person name="Stajich J.E."/>
            <person name="Kennedy P.G."/>
        </authorList>
    </citation>
    <scope>NUCLEOTIDE SEQUENCE</scope>
    <source>
        <strain evidence="2">MN1</strain>
    </source>
</reference>
<proteinExistence type="predicted"/>
<dbReference type="GeneID" id="64635314"/>
<protein>
    <submittedName>
        <fullName evidence="2">Uncharacterized protein</fullName>
    </submittedName>
</protein>
<organism evidence="2 3">
    <name type="scientific">Suillus subaureus</name>
    <dbReference type="NCBI Taxonomy" id="48587"/>
    <lineage>
        <taxon>Eukaryota</taxon>
        <taxon>Fungi</taxon>
        <taxon>Dikarya</taxon>
        <taxon>Basidiomycota</taxon>
        <taxon>Agaricomycotina</taxon>
        <taxon>Agaricomycetes</taxon>
        <taxon>Agaricomycetidae</taxon>
        <taxon>Boletales</taxon>
        <taxon>Suillineae</taxon>
        <taxon>Suillaceae</taxon>
        <taxon>Suillus</taxon>
    </lineage>
</organism>
<accession>A0A9P7DS25</accession>
<evidence type="ECO:0000313" key="2">
    <source>
        <dbReference type="EMBL" id="KAG1801728.1"/>
    </source>
</evidence>
<keyword evidence="3" id="KW-1185">Reference proteome</keyword>
<dbReference type="RefSeq" id="XP_041186090.1">
    <property type="nucleotide sequence ID" value="XM_041341298.1"/>
</dbReference>
<feature type="region of interest" description="Disordered" evidence="1">
    <location>
        <begin position="39"/>
        <end position="65"/>
    </location>
</feature>
<dbReference type="Proteomes" id="UP000807769">
    <property type="component" value="Unassembled WGS sequence"/>
</dbReference>
<gene>
    <name evidence="2" type="ORF">BJ212DRAFT_1487621</name>
</gene>